<evidence type="ECO:0000256" key="2">
    <source>
        <dbReference type="ARBA" id="ARBA00022529"/>
    </source>
</evidence>
<keyword evidence="3" id="KW-0540">Nuclease</keyword>
<keyword evidence="8" id="KW-0175">Coiled coil</keyword>
<dbReference type="Proteomes" id="UP000272622">
    <property type="component" value="Chromosome"/>
</dbReference>
<evidence type="ECO:0000256" key="4">
    <source>
        <dbReference type="ARBA" id="ARBA00022759"/>
    </source>
</evidence>
<organism evidence="10 11">
    <name type="scientific">Pseudomonas oryziphila</name>
    <dbReference type="NCBI Taxonomy" id="2894079"/>
    <lineage>
        <taxon>Bacteria</taxon>
        <taxon>Pseudomonadati</taxon>
        <taxon>Pseudomonadota</taxon>
        <taxon>Gammaproteobacteria</taxon>
        <taxon>Pseudomonadales</taxon>
        <taxon>Pseudomonadaceae</taxon>
        <taxon>Pseudomonas</taxon>
    </lineage>
</organism>
<evidence type="ECO:0000259" key="9">
    <source>
        <dbReference type="Pfam" id="PF06958"/>
    </source>
</evidence>
<keyword evidence="4" id="KW-0255">Endonuclease</keyword>
<evidence type="ECO:0000313" key="11">
    <source>
        <dbReference type="Proteomes" id="UP000272622"/>
    </source>
</evidence>
<keyword evidence="5" id="KW-0378">Hydrolase</keyword>
<reference evidence="10 11" key="1">
    <citation type="submission" date="2018-12" db="EMBL/GenBank/DDBJ databases">
        <authorList>
            <person name="Li S."/>
            <person name="Yang R."/>
            <person name="Chen G."/>
            <person name="Zou L."/>
            <person name="Zhang C."/>
            <person name="Chen Y."/>
            <person name="Liu Z."/>
            <person name="Li Y."/>
            <person name="Yan Y."/>
            <person name="Huang M."/>
            <person name="Chen T."/>
        </authorList>
    </citation>
    <scope>NUCLEOTIDE SEQUENCE [LARGE SCALE GENOMIC DNA]</scope>
    <source>
        <strain evidence="10 11">2014</strain>
    </source>
</reference>
<dbReference type="InterPro" id="IPR003615">
    <property type="entry name" value="HNH_nuc"/>
</dbReference>
<evidence type="ECO:0000256" key="5">
    <source>
        <dbReference type="ARBA" id="ARBA00022801"/>
    </source>
</evidence>
<keyword evidence="2" id="KW-0929">Antimicrobial</keyword>
<dbReference type="SUPFAM" id="SSF54060">
    <property type="entry name" value="His-Me finger endonucleases"/>
    <property type="match status" value="1"/>
</dbReference>
<evidence type="ECO:0000256" key="6">
    <source>
        <dbReference type="ARBA" id="ARBA00023022"/>
    </source>
</evidence>
<evidence type="ECO:0000256" key="8">
    <source>
        <dbReference type="SAM" id="Coils"/>
    </source>
</evidence>
<dbReference type="InterPro" id="IPR037146">
    <property type="entry name" value="Colicin/pyocin_DNase_dom_sf"/>
</dbReference>
<dbReference type="Pfam" id="PF21431">
    <property type="entry name" value="Col-Pyo_DNase"/>
    <property type="match status" value="1"/>
</dbReference>
<gene>
    <name evidence="10" type="ORF">EI693_20795</name>
</gene>
<dbReference type="InterPro" id="IPR003060">
    <property type="entry name" value="Pyocin_killer"/>
</dbReference>
<proteinExistence type="inferred from homology"/>
<comment type="similarity">
    <text evidence="1">Belongs to the colicin/pyosin nuclease family.</text>
</comment>
<dbReference type="PRINTS" id="PR01300">
    <property type="entry name" value="PYOCINKILLER"/>
</dbReference>
<dbReference type="Pfam" id="PF06958">
    <property type="entry name" value="Pyocin_S"/>
    <property type="match status" value="1"/>
</dbReference>
<evidence type="ECO:0000256" key="7">
    <source>
        <dbReference type="ARBA" id="ARBA00023048"/>
    </source>
</evidence>
<evidence type="ECO:0000313" key="10">
    <source>
        <dbReference type="EMBL" id="AZL75384.1"/>
    </source>
</evidence>
<name>A0ABM7CVI3_9PSED</name>
<protein>
    <recommendedName>
        <fullName evidence="9">Pyosin/cloacin translocation domain-containing protein</fullName>
    </recommendedName>
</protein>
<keyword evidence="11" id="KW-1185">Reference proteome</keyword>
<keyword evidence="7" id="KW-0078">Bacteriocin</keyword>
<evidence type="ECO:0000256" key="1">
    <source>
        <dbReference type="ARBA" id="ARBA00006811"/>
    </source>
</evidence>
<dbReference type="SUPFAM" id="SSF69369">
    <property type="entry name" value="Cloacin translocation domain"/>
    <property type="match status" value="1"/>
</dbReference>
<dbReference type="InterPro" id="IPR044925">
    <property type="entry name" value="His-Me_finger_sf"/>
</dbReference>
<evidence type="ECO:0000256" key="3">
    <source>
        <dbReference type="ARBA" id="ARBA00022722"/>
    </source>
</evidence>
<dbReference type="CDD" id="cd00085">
    <property type="entry name" value="HNHc"/>
    <property type="match status" value="1"/>
</dbReference>
<dbReference type="EMBL" id="CP034337">
    <property type="protein sequence ID" value="AZL75384.1"/>
    <property type="molecule type" value="Genomic_DNA"/>
</dbReference>
<keyword evidence="6" id="KW-0044">Antibiotic</keyword>
<dbReference type="Gene3D" id="3.90.540.10">
    <property type="entry name" value="Colicin/pyocin, DNase domain"/>
    <property type="match status" value="1"/>
</dbReference>
<sequence length="586" mass="62682">MFKDILMARKKRQVVLPPTYVGAQPPIPSGRSPGGSTINHMAPILEGLKLSAYQAMSIADGAAREEFLAKLSALAGLLEDEVAVVRQTLAGTQQSHIDMLKGDIAARTLLVQRKTTDLSEQQALANSYYGSTPFGKSYDYYAFATFHNISIGRFNRSTMQAALNASYRAAYTVQLREAEIQMLQAQIETLQQALANAEALFKAQEEADAQARASEAAAKEQALTAARAANTYAFTLATTLAPYLVVPGVGGIGLSGAAGTLANAIASLKAARIGGIAGPLAAGFAALLYPSELGNGELPDNFVFSTPLTDLMPGLDGPGLEAALASGAVEMPLRMGSSSERDDRAELYVAATDDQAVSSTVRVLTAHFDAQTGQYAVATEDSPPRTLLWTPAITPGSSSTTTPAISPSTPVLVGPTLEPIEGRLDTYPDLPDAEFDDYVIIFPADSGLPPLYIMFKSPRYMPGVVAGEGRVIEGTLLVEGNEQGVAIPAQIASEMRGQQFGSFDRFRGEFWKRIASSPDFASQFDRIDIIAMKQGLAPFALPDERVGGKVKYEIHHVERIADGGEVYDLDNMVIISPKFHMQMHRR</sequence>
<accession>A0ABM7CVI3</accession>
<feature type="coiled-coil region" evidence="8">
    <location>
        <begin position="168"/>
        <end position="207"/>
    </location>
</feature>
<dbReference type="InterPro" id="IPR016128">
    <property type="entry name" value="Pyosin/cloacin_T_dom"/>
</dbReference>
<feature type="domain" description="Pyosin/cloacin translocation" evidence="9">
    <location>
        <begin position="321"/>
        <end position="454"/>
    </location>
</feature>
<dbReference type="InterPro" id="IPR036302">
    <property type="entry name" value="Pyosin/cloacin_T_dom_sf"/>
</dbReference>